<dbReference type="Gene3D" id="2.60.40.2160">
    <property type="entry name" value="Interleukin-17 receptor A/B, fibronectin-III-like domain 1"/>
    <property type="match status" value="1"/>
</dbReference>
<gene>
    <name evidence="12" type="ORF">FSCOSCO3_A011493</name>
</gene>
<evidence type="ECO:0000256" key="9">
    <source>
        <dbReference type="SAM" id="MobiDB-lite"/>
    </source>
</evidence>
<evidence type="ECO:0000256" key="8">
    <source>
        <dbReference type="ARBA" id="ARBA00023180"/>
    </source>
</evidence>
<keyword evidence="5 10" id="KW-1133">Transmembrane helix</keyword>
<sequence length="411" mass="45203">MHCRESHDLPPVSDTSPSFLADMKVEQVAGQNMINISWAINIDGSIQYLTGTRILMPSSPYVCTYNPPLNETTSTLQKWFHYLVKASPGPYFIQIANLPLPPNNSGPSYKYKLVTIRTTTNRRTVPKSTEVTTGRTVPKPTEVPTEPNAPSIRTVAAIFGGLACLMILTSCIIFLCCNLPQKSYGTNLTTALGFKRLPTSPTVPVSILMVYPAENLAFQQAVLALAEFLQWHGGCSVAIDMWQQGKIAELGPMRWLAEQAKAAEQVLIISPQPSHSPTNSSSPGPSIPAAAHDLYPLILNMVASHAKSATELAQFWVVQMGEQQDKKLSNLPLELGACKSFCLMKDLNKLCQSLYTQRQDDKKNTLDLFFRPGIAYSEKDTVKLRETVEKLSGHQPSISREAEPLKSVVSV</sequence>
<dbReference type="EMBL" id="CAWUFR010000346">
    <property type="protein sequence ID" value="CAK6976353.1"/>
    <property type="molecule type" value="Genomic_DNA"/>
</dbReference>
<dbReference type="Gene3D" id="3.40.50.11530">
    <property type="match status" value="1"/>
</dbReference>
<proteinExistence type="predicted"/>
<feature type="compositionally biased region" description="Polar residues" evidence="9">
    <location>
        <begin position="126"/>
        <end position="135"/>
    </location>
</feature>
<keyword evidence="13" id="KW-1185">Reference proteome</keyword>
<evidence type="ECO:0000256" key="10">
    <source>
        <dbReference type="SAM" id="Phobius"/>
    </source>
</evidence>
<evidence type="ECO:0000259" key="11">
    <source>
        <dbReference type="PROSITE" id="PS51534"/>
    </source>
</evidence>
<dbReference type="InterPro" id="IPR038683">
    <property type="entry name" value="IL17RA/B_FnIII-like_1_sf"/>
</dbReference>
<dbReference type="Proteomes" id="UP001314229">
    <property type="component" value="Unassembled WGS sequence"/>
</dbReference>
<keyword evidence="6 10" id="KW-0472">Membrane</keyword>
<keyword evidence="3 10" id="KW-0812">Transmembrane</keyword>
<keyword evidence="8" id="KW-0325">Glycoprotein</keyword>
<evidence type="ECO:0000256" key="1">
    <source>
        <dbReference type="ARBA" id="ARBA00004251"/>
    </source>
</evidence>
<dbReference type="InterPro" id="IPR039465">
    <property type="entry name" value="IL-17_rcpt-like"/>
</dbReference>
<feature type="compositionally biased region" description="Low complexity" evidence="9">
    <location>
        <begin position="136"/>
        <end position="146"/>
    </location>
</feature>
<reference evidence="12 13" key="1">
    <citation type="submission" date="2024-01" db="EMBL/GenBank/DDBJ databases">
        <authorList>
            <person name="Alioto T."/>
            <person name="Alioto T."/>
            <person name="Gomez Garrido J."/>
        </authorList>
    </citation>
    <scope>NUCLEOTIDE SEQUENCE [LARGE SCALE GENOMIC DNA]</scope>
</reference>
<evidence type="ECO:0000256" key="6">
    <source>
        <dbReference type="ARBA" id="ARBA00023136"/>
    </source>
</evidence>
<evidence type="ECO:0000256" key="2">
    <source>
        <dbReference type="ARBA" id="ARBA00022475"/>
    </source>
</evidence>
<dbReference type="GO" id="GO:0030368">
    <property type="term" value="F:interleukin-17 receptor activity"/>
    <property type="evidence" value="ECO:0007669"/>
    <property type="project" value="InterPro"/>
</dbReference>
<evidence type="ECO:0000313" key="13">
    <source>
        <dbReference type="Proteomes" id="UP001314229"/>
    </source>
</evidence>
<name>A0AAV1PYG9_SCOSC</name>
<comment type="subcellular location">
    <subcellularLocation>
        <location evidence="1">Cell membrane</location>
        <topology evidence="1">Single-pass type I membrane protein</topology>
    </subcellularLocation>
</comment>
<feature type="region of interest" description="Disordered" evidence="9">
    <location>
        <begin position="124"/>
        <end position="146"/>
    </location>
</feature>
<keyword evidence="7" id="KW-0675">Receptor</keyword>
<dbReference type="Pfam" id="PF08357">
    <property type="entry name" value="SEFIR"/>
    <property type="match status" value="1"/>
</dbReference>
<keyword evidence="4" id="KW-0732">Signal</keyword>
<dbReference type="AlphaFoldDB" id="A0AAV1PYG9"/>
<evidence type="ECO:0000256" key="3">
    <source>
        <dbReference type="ARBA" id="ARBA00022692"/>
    </source>
</evidence>
<keyword evidence="2" id="KW-1003">Cell membrane</keyword>
<evidence type="ECO:0000256" key="7">
    <source>
        <dbReference type="ARBA" id="ARBA00023170"/>
    </source>
</evidence>
<feature type="transmembrane region" description="Helical" evidence="10">
    <location>
        <begin position="155"/>
        <end position="175"/>
    </location>
</feature>
<evidence type="ECO:0000256" key="5">
    <source>
        <dbReference type="ARBA" id="ARBA00022989"/>
    </source>
</evidence>
<feature type="domain" description="SEFIR" evidence="11">
    <location>
        <begin position="204"/>
        <end position="352"/>
    </location>
</feature>
<dbReference type="PANTHER" id="PTHR15583">
    <property type="entry name" value="INTERLEUKIN-17 RECEPTOR"/>
    <property type="match status" value="1"/>
</dbReference>
<comment type="caution">
    <text evidence="12">The sequence shown here is derived from an EMBL/GenBank/DDBJ whole genome shotgun (WGS) entry which is preliminary data.</text>
</comment>
<evidence type="ECO:0000256" key="4">
    <source>
        <dbReference type="ARBA" id="ARBA00022729"/>
    </source>
</evidence>
<evidence type="ECO:0000313" key="12">
    <source>
        <dbReference type="EMBL" id="CAK6976353.1"/>
    </source>
</evidence>
<dbReference type="PANTHER" id="PTHR15583:SF11">
    <property type="entry name" value="INTERLEUKIN-17 RECEPTOR B"/>
    <property type="match status" value="1"/>
</dbReference>
<dbReference type="PROSITE" id="PS51534">
    <property type="entry name" value="SEFIR"/>
    <property type="match status" value="1"/>
</dbReference>
<dbReference type="GO" id="GO:0005886">
    <property type="term" value="C:plasma membrane"/>
    <property type="evidence" value="ECO:0007669"/>
    <property type="project" value="UniProtKB-SubCell"/>
</dbReference>
<accession>A0AAV1PYG9</accession>
<organism evidence="12 13">
    <name type="scientific">Scomber scombrus</name>
    <name type="common">Atlantic mackerel</name>
    <name type="synonym">Scomber vernalis</name>
    <dbReference type="NCBI Taxonomy" id="13677"/>
    <lineage>
        <taxon>Eukaryota</taxon>
        <taxon>Metazoa</taxon>
        <taxon>Chordata</taxon>
        <taxon>Craniata</taxon>
        <taxon>Vertebrata</taxon>
        <taxon>Euteleostomi</taxon>
        <taxon>Actinopterygii</taxon>
        <taxon>Neopterygii</taxon>
        <taxon>Teleostei</taxon>
        <taxon>Neoteleostei</taxon>
        <taxon>Acanthomorphata</taxon>
        <taxon>Pelagiaria</taxon>
        <taxon>Scombriformes</taxon>
        <taxon>Scombridae</taxon>
        <taxon>Scomber</taxon>
    </lineage>
</organism>
<dbReference type="InterPro" id="IPR013568">
    <property type="entry name" value="SEFIR_dom"/>
</dbReference>
<protein>
    <submittedName>
        <fullName evidence="12">Uncharacterized protein LOC128357541</fullName>
    </submittedName>
</protein>